<evidence type="ECO:0000313" key="2">
    <source>
        <dbReference type="Proteomes" id="UP000242715"/>
    </source>
</evidence>
<keyword evidence="2" id="KW-1185">Reference proteome</keyword>
<dbReference type="EMBL" id="DF973121">
    <property type="protein sequence ID" value="GAU12437.1"/>
    <property type="molecule type" value="Genomic_DNA"/>
</dbReference>
<sequence>MASFEEKGCVFNDIESKPLEDLWFLEEGSDSREDTPQRTNNLYWESQLTLLEEILERYQITGTKLGKEVDRIINNIKASDYCSCFKPNDSYNCTTCLRKRVATMLCDRGFTTNLCTSKWKATDKFPGGSHEYIEVIAVTATRKKQIRLLIELEFKEQFQIAKAGEEYRKLVSCLPEFYVGKPEHLTAIVRVVCEAAKKSMKEKKMYVGPWRKSEFMQMKWSGFNSIYHQKTQASESNMSFAGTPNVVVAVN</sequence>
<name>A0A2Z6MD41_TRISU</name>
<dbReference type="InterPro" id="IPR006502">
    <property type="entry name" value="PDDEXK-like"/>
</dbReference>
<dbReference type="NCBIfam" id="TIGR01615">
    <property type="entry name" value="A_thal_3542"/>
    <property type="match status" value="1"/>
</dbReference>
<dbReference type="Proteomes" id="UP000242715">
    <property type="component" value="Unassembled WGS sequence"/>
</dbReference>
<dbReference type="Pfam" id="PF04720">
    <property type="entry name" value="PDDEXK_6"/>
    <property type="match status" value="1"/>
</dbReference>
<dbReference type="PANTHER" id="PTHR31579:SF49">
    <property type="entry name" value="DUF506 FAMILY PROTEIN"/>
    <property type="match status" value="1"/>
</dbReference>
<reference evidence="2" key="1">
    <citation type="journal article" date="2017" name="Front. Plant Sci.">
        <title>Climate Clever Clovers: New Paradigm to Reduce the Environmental Footprint of Ruminants by Breeding Low Methanogenic Forages Utilizing Haplotype Variation.</title>
        <authorList>
            <person name="Kaur P."/>
            <person name="Appels R."/>
            <person name="Bayer P.E."/>
            <person name="Keeble-Gagnere G."/>
            <person name="Wang J."/>
            <person name="Hirakawa H."/>
            <person name="Shirasawa K."/>
            <person name="Vercoe P."/>
            <person name="Stefanova K."/>
            <person name="Durmic Z."/>
            <person name="Nichols P."/>
            <person name="Revell C."/>
            <person name="Isobe S.N."/>
            <person name="Edwards D."/>
            <person name="Erskine W."/>
        </authorList>
    </citation>
    <scope>NUCLEOTIDE SEQUENCE [LARGE SCALE GENOMIC DNA]</scope>
    <source>
        <strain evidence="2">cv. Daliak</strain>
    </source>
</reference>
<evidence type="ECO:0000313" key="1">
    <source>
        <dbReference type="EMBL" id="GAU12437.1"/>
    </source>
</evidence>
<dbReference type="OrthoDB" id="747933at2759"/>
<proteinExistence type="predicted"/>
<gene>
    <name evidence="1" type="ORF">TSUD_229710</name>
</gene>
<protein>
    <submittedName>
        <fullName evidence="1">Uncharacterized protein</fullName>
    </submittedName>
</protein>
<dbReference type="PANTHER" id="PTHR31579">
    <property type="entry name" value="OS03G0796600 PROTEIN"/>
    <property type="match status" value="1"/>
</dbReference>
<dbReference type="AlphaFoldDB" id="A0A2Z6MD41"/>
<accession>A0A2Z6MD41</accession>
<organism evidence="1 2">
    <name type="scientific">Trifolium subterraneum</name>
    <name type="common">Subterranean clover</name>
    <dbReference type="NCBI Taxonomy" id="3900"/>
    <lineage>
        <taxon>Eukaryota</taxon>
        <taxon>Viridiplantae</taxon>
        <taxon>Streptophyta</taxon>
        <taxon>Embryophyta</taxon>
        <taxon>Tracheophyta</taxon>
        <taxon>Spermatophyta</taxon>
        <taxon>Magnoliopsida</taxon>
        <taxon>eudicotyledons</taxon>
        <taxon>Gunneridae</taxon>
        <taxon>Pentapetalae</taxon>
        <taxon>rosids</taxon>
        <taxon>fabids</taxon>
        <taxon>Fabales</taxon>
        <taxon>Fabaceae</taxon>
        <taxon>Papilionoideae</taxon>
        <taxon>50 kb inversion clade</taxon>
        <taxon>NPAAA clade</taxon>
        <taxon>Hologalegina</taxon>
        <taxon>IRL clade</taxon>
        <taxon>Trifolieae</taxon>
        <taxon>Trifolium</taxon>
    </lineage>
</organism>